<evidence type="ECO:0000313" key="9">
    <source>
        <dbReference type="Proteomes" id="UP000652995"/>
    </source>
</evidence>
<gene>
    <name evidence="7" type="primary">ytnP</name>
    <name evidence="6" type="ORF">GCM10007183_16010</name>
    <name evidence="7" type="ORF">SAMEA4412661_01338</name>
</gene>
<dbReference type="RefSeq" id="WP_095117213.1">
    <property type="nucleotide sequence ID" value="NZ_BMCB01000009.1"/>
</dbReference>
<dbReference type="Proteomes" id="UP000652995">
    <property type="component" value="Unassembled WGS sequence"/>
</dbReference>
<name>A0A240C4V3_9STAP</name>
<evidence type="ECO:0000256" key="4">
    <source>
        <dbReference type="ARBA" id="ARBA00022833"/>
    </source>
</evidence>
<evidence type="ECO:0000313" key="8">
    <source>
        <dbReference type="Proteomes" id="UP000243706"/>
    </source>
</evidence>
<dbReference type="InterPro" id="IPR051013">
    <property type="entry name" value="MBL_superfamily_lactonases"/>
</dbReference>
<evidence type="ECO:0000256" key="2">
    <source>
        <dbReference type="ARBA" id="ARBA00022723"/>
    </source>
</evidence>
<accession>A0A240C4V3</accession>
<dbReference type="PANTHER" id="PTHR42978">
    <property type="entry name" value="QUORUM-QUENCHING LACTONASE YTNP-RELATED-RELATED"/>
    <property type="match status" value="1"/>
</dbReference>
<evidence type="ECO:0000313" key="6">
    <source>
        <dbReference type="EMBL" id="GGA92645.1"/>
    </source>
</evidence>
<feature type="domain" description="Metallo-beta-lactamase" evidence="5">
    <location>
        <begin position="47"/>
        <end position="251"/>
    </location>
</feature>
<dbReference type="KEGG" id="smus:C7J88_03400"/>
<proteinExistence type="inferred from homology"/>
<sequence>MKIGKFEIDVLNGGDVQMDGGAIFGVVPKPLWSKKYPFNDNNQVPLAAHPMLIRTEDSRIVIDAGIGKGRLTEKQMRNYGVGQEAAIEKSLAQFDLTVDDIDMVLMTHMHFDHATGLVDDEGRSTFPNARHYIQQDEWHEFVSPNIRSKATYWRSNRGDYEARTILFEKSCTPYPGITMLHTGGHSFGHAVIEIESDGEKAVHMSDIFPTVAHVNPLWVSAYDDFPMQSIRAKERLTKKYIMDDYWFLFYHDMKYFAAKFDIDGKTMTETIERPKFH</sequence>
<reference evidence="9" key="3">
    <citation type="journal article" date="2019" name="Int. J. Syst. Evol. Microbiol.">
        <title>The Global Catalogue of Microorganisms (GCM) 10K type strain sequencing project: providing services to taxonomists for standard genome sequencing and annotation.</title>
        <authorList>
            <consortium name="The Broad Institute Genomics Platform"/>
            <consortium name="The Broad Institute Genome Sequencing Center for Infectious Disease"/>
            <person name="Wu L."/>
            <person name="Ma J."/>
        </authorList>
    </citation>
    <scope>NUCLEOTIDE SEQUENCE [LARGE SCALE GENOMIC DNA]</scope>
    <source>
        <strain evidence="9">CCM 4175</strain>
    </source>
</reference>
<dbReference type="GO" id="GO:0016787">
    <property type="term" value="F:hydrolase activity"/>
    <property type="evidence" value="ECO:0007669"/>
    <property type="project" value="UniProtKB-KW"/>
</dbReference>
<reference evidence="6" key="1">
    <citation type="journal article" date="2014" name="Int. J. Syst. Evol. Microbiol.">
        <title>Complete genome of a new Firmicutes species belonging to the dominant human colonic microbiota ('Ruminococcus bicirculans') reveals two chromosomes and a selective capacity to utilize plant glucans.</title>
        <authorList>
            <consortium name="NISC Comparative Sequencing Program"/>
            <person name="Wegmann U."/>
            <person name="Louis P."/>
            <person name="Goesmann A."/>
            <person name="Henrissat B."/>
            <person name="Duncan S.H."/>
            <person name="Flint H.J."/>
        </authorList>
    </citation>
    <scope>NUCLEOTIDE SEQUENCE</scope>
    <source>
        <strain evidence="6">CCM 4175</strain>
    </source>
</reference>
<dbReference type="Gene3D" id="3.60.15.10">
    <property type="entry name" value="Ribonuclease Z/Hydroxyacylglutathione hydrolase-like"/>
    <property type="match status" value="1"/>
</dbReference>
<dbReference type="InterPro" id="IPR036866">
    <property type="entry name" value="RibonucZ/Hydroxyglut_hydro"/>
</dbReference>
<dbReference type="InterPro" id="IPR001279">
    <property type="entry name" value="Metallo-B-lactamas"/>
</dbReference>
<dbReference type="SUPFAM" id="SSF56281">
    <property type="entry name" value="Metallo-hydrolase/oxidoreductase"/>
    <property type="match status" value="1"/>
</dbReference>
<dbReference type="Proteomes" id="UP000243706">
    <property type="component" value="Chromosome 1"/>
</dbReference>
<dbReference type="EMBL" id="LT906464">
    <property type="protein sequence ID" value="SNW02945.1"/>
    <property type="molecule type" value="Genomic_DNA"/>
</dbReference>
<dbReference type="AlphaFoldDB" id="A0A240C4V3"/>
<organism evidence="7 8">
    <name type="scientific">Staphylococcus muscae</name>
    <dbReference type="NCBI Taxonomy" id="1294"/>
    <lineage>
        <taxon>Bacteria</taxon>
        <taxon>Bacillati</taxon>
        <taxon>Bacillota</taxon>
        <taxon>Bacilli</taxon>
        <taxon>Bacillales</taxon>
        <taxon>Staphylococcaceae</taxon>
        <taxon>Staphylococcus</taxon>
    </lineage>
</organism>
<evidence type="ECO:0000256" key="3">
    <source>
        <dbReference type="ARBA" id="ARBA00022801"/>
    </source>
</evidence>
<evidence type="ECO:0000259" key="5">
    <source>
        <dbReference type="SMART" id="SM00849"/>
    </source>
</evidence>
<reference evidence="7 8" key="2">
    <citation type="submission" date="2017-06" db="EMBL/GenBank/DDBJ databases">
        <authorList>
            <consortium name="Pathogen Informatics"/>
        </authorList>
    </citation>
    <scope>NUCLEOTIDE SEQUENCE [LARGE SCALE GENOMIC DNA]</scope>
    <source>
        <strain evidence="7 8">NCTC13833</strain>
    </source>
</reference>
<keyword evidence="4" id="KW-0862">Zinc</keyword>
<evidence type="ECO:0000256" key="1">
    <source>
        <dbReference type="ARBA" id="ARBA00007749"/>
    </source>
</evidence>
<dbReference type="SMART" id="SM00849">
    <property type="entry name" value="Lactamase_B"/>
    <property type="match status" value="1"/>
</dbReference>
<keyword evidence="9" id="KW-1185">Reference proteome</keyword>
<reference evidence="6" key="4">
    <citation type="submission" date="2024-05" db="EMBL/GenBank/DDBJ databases">
        <authorList>
            <person name="Sun Q."/>
            <person name="Sedlacek I."/>
        </authorList>
    </citation>
    <scope>NUCLEOTIDE SEQUENCE</scope>
    <source>
        <strain evidence="6">CCM 4175</strain>
    </source>
</reference>
<dbReference type="OrthoDB" id="9802897at2"/>
<keyword evidence="3" id="KW-0378">Hydrolase</keyword>
<dbReference type="EMBL" id="BMCB01000009">
    <property type="protein sequence ID" value="GGA92645.1"/>
    <property type="molecule type" value="Genomic_DNA"/>
</dbReference>
<evidence type="ECO:0000313" key="7">
    <source>
        <dbReference type="EMBL" id="SNW02945.1"/>
    </source>
</evidence>
<dbReference type="Pfam" id="PF00753">
    <property type="entry name" value="Lactamase_B"/>
    <property type="match status" value="1"/>
</dbReference>
<comment type="similarity">
    <text evidence="1">Belongs to the metallo-beta-lactamase superfamily.</text>
</comment>
<protein>
    <submittedName>
        <fullName evidence="6">MBL fold metallo-hydrolase</fullName>
    </submittedName>
    <submittedName>
        <fullName evidence="7">Metallo-beta-lactamase superfamily protein</fullName>
    </submittedName>
</protein>
<dbReference type="PANTHER" id="PTHR42978:SF6">
    <property type="entry name" value="QUORUM-QUENCHING LACTONASE YTNP-RELATED"/>
    <property type="match status" value="1"/>
</dbReference>
<keyword evidence="2" id="KW-0479">Metal-binding</keyword>
<dbReference type="GO" id="GO:0046872">
    <property type="term" value="F:metal ion binding"/>
    <property type="evidence" value="ECO:0007669"/>
    <property type="project" value="UniProtKB-KW"/>
</dbReference>